<keyword evidence="5" id="KW-0862">Zinc</keyword>
<dbReference type="InterPro" id="IPR000834">
    <property type="entry name" value="Peptidase_M14"/>
</dbReference>
<dbReference type="PANTHER" id="PTHR11705">
    <property type="entry name" value="PROTEASE FAMILY M14 CARBOXYPEPTIDASE A,B"/>
    <property type="match status" value="1"/>
</dbReference>
<evidence type="ECO:0000256" key="6">
    <source>
        <dbReference type="ARBA" id="ARBA00023049"/>
    </source>
</evidence>
<keyword evidence="4" id="KW-0378">Hydrolase</keyword>
<dbReference type="SMART" id="SM00631">
    <property type="entry name" value="Zn_pept"/>
    <property type="match status" value="1"/>
</dbReference>
<gene>
    <name evidence="9" type="ORF">CKY47_14575</name>
</gene>
<protein>
    <submittedName>
        <fullName evidence="9">Peptidase M14</fullName>
    </submittedName>
</protein>
<evidence type="ECO:0000256" key="3">
    <source>
        <dbReference type="ARBA" id="ARBA00022670"/>
    </source>
</evidence>
<dbReference type="SUPFAM" id="SSF53187">
    <property type="entry name" value="Zn-dependent exopeptidases"/>
    <property type="match status" value="1"/>
</dbReference>
<comment type="similarity">
    <text evidence="2 7">Belongs to the peptidase M14 family.</text>
</comment>
<dbReference type="Gene3D" id="3.40.630.10">
    <property type="entry name" value="Zn peptidases"/>
    <property type="match status" value="1"/>
</dbReference>
<evidence type="ECO:0000256" key="7">
    <source>
        <dbReference type="PROSITE-ProRule" id="PRU01379"/>
    </source>
</evidence>
<dbReference type="RefSeq" id="WP_306746355.1">
    <property type="nucleotide sequence ID" value="NZ_NSDM01000005.1"/>
</dbReference>
<feature type="active site" description="Proton donor/acceptor" evidence="7">
    <location>
        <position position="528"/>
    </location>
</feature>
<dbReference type="PROSITE" id="PS52035">
    <property type="entry name" value="PEPTIDASE_M14"/>
    <property type="match status" value="1"/>
</dbReference>
<dbReference type="EMBL" id="NSDM01000005">
    <property type="protein sequence ID" value="MDQ2585183.1"/>
    <property type="molecule type" value="Genomic_DNA"/>
</dbReference>
<sequence>MGTRHRATSVALRAGVATGVVGLALVGVTVPAATAEDRVVRADQAVTRACHASLLPPGTAGVDRREVTSNVDGLVQARLAPGDGREGDWDVAVFDEADGAVVAASAALRSRELAESFVTKGQRLVVQACRYAGPARTATLGVDFLALTPRGTPTTVERAEVVRVETPRQEDKDALLGLDLDLTEKGDATGVEVVLAGDADRATLRDSGLKHTTVDPDLSRTARDAAARDRAYAARGRASGLPSGRTSYRHLYEYEYELKELARGNPRLVRAFTLPEPTVEGRDVVAVEIAKDVDNAADGKPVNLLMGVHHAREWPAGEHAIEWAHELVNGYHRDRSIRSQVVKTRNIVVPIVNADGFSVSREAEPNGDFARFDYEMKRKNCRADDSPPQLRTGVCKANPGGRDRGTDPNRNYAGFWGGAGAGLTWSSETFRGPEPFSEPETRNIRSLVSSRAVTNLITLHTYGNLVLRPPGVAAVRAPLEEPVVKALGDRMASRNGYDSIPSWGLYDTTGSTEDWSYWATGGFGFTFEINPGGFHPPYEDAVVAEYVGAAPAAGAGKGGNRAAFLDMLANAADPAAHSTLVGTAPHGYRLKVHKTFRTPTSPVRQADGSTLPPIQVTDTVESRYSSTGGRFTWAVNPSTRPYVAGRHGRDPQGPPQAAITLANPPGVPAENTSFPGNQVAERIPFTVQGPPAADNGRFDVSVSWTSTRTDWDLFVLDAAGQVVAQSASGGTNSERATLLDPPVGEYTAVLVNYDQVDPADPDDWTGGVVEFASPVPPTYGVAEAYTLTCADRDGRLVGLTDVFVDRGETVDVGDVCTDSARATKQRRR</sequence>
<evidence type="ECO:0000256" key="2">
    <source>
        <dbReference type="ARBA" id="ARBA00005988"/>
    </source>
</evidence>
<evidence type="ECO:0000256" key="4">
    <source>
        <dbReference type="ARBA" id="ARBA00022801"/>
    </source>
</evidence>
<dbReference type="PANTHER" id="PTHR11705:SF143">
    <property type="entry name" value="SLL0236 PROTEIN"/>
    <property type="match status" value="1"/>
</dbReference>
<accession>A0ABU0X0B8</accession>
<dbReference type="Pfam" id="PF00246">
    <property type="entry name" value="Peptidase_M14"/>
    <property type="match status" value="1"/>
</dbReference>
<reference evidence="9 10" key="1">
    <citation type="submission" date="2017-06" db="EMBL/GenBank/DDBJ databases">
        <title>Cultured bacterium strain Saccharothrix yanglingensis Hhs.015.</title>
        <authorList>
            <person name="Xia Y."/>
        </authorList>
    </citation>
    <scope>NUCLEOTIDE SEQUENCE [LARGE SCALE GENOMIC DNA]</scope>
    <source>
        <strain evidence="9 10">Hhs.015</strain>
    </source>
</reference>
<evidence type="ECO:0000259" key="8">
    <source>
        <dbReference type="PROSITE" id="PS52035"/>
    </source>
</evidence>
<evidence type="ECO:0000313" key="9">
    <source>
        <dbReference type="EMBL" id="MDQ2585183.1"/>
    </source>
</evidence>
<comment type="cofactor">
    <cofactor evidence="1">
        <name>Zn(2+)</name>
        <dbReference type="ChEBI" id="CHEBI:29105"/>
    </cofactor>
</comment>
<keyword evidence="10" id="KW-1185">Reference proteome</keyword>
<dbReference type="Proteomes" id="UP001225605">
    <property type="component" value="Unassembled WGS sequence"/>
</dbReference>
<proteinExistence type="inferred from homology"/>
<evidence type="ECO:0000313" key="10">
    <source>
        <dbReference type="Proteomes" id="UP001225605"/>
    </source>
</evidence>
<organism evidence="9 10">
    <name type="scientific">Saccharothrix yanglingensis</name>
    <dbReference type="NCBI Taxonomy" id="659496"/>
    <lineage>
        <taxon>Bacteria</taxon>
        <taxon>Bacillati</taxon>
        <taxon>Actinomycetota</taxon>
        <taxon>Actinomycetes</taxon>
        <taxon>Pseudonocardiales</taxon>
        <taxon>Pseudonocardiaceae</taxon>
        <taxon>Saccharothrix</taxon>
    </lineage>
</organism>
<comment type="caution">
    <text evidence="9">The sequence shown here is derived from an EMBL/GenBank/DDBJ whole genome shotgun (WGS) entry which is preliminary data.</text>
</comment>
<keyword evidence="6" id="KW-0482">Metalloprotease</keyword>
<evidence type="ECO:0000256" key="1">
    <source>
        <dbReference type="ARBA" id="ARBA00001947"/>
    </source>
</evidence>
<feature type="domain" description="Peptidase M14" evidence="8">
    <location>
        <begin position="247"/>
        <end position="559"/>
    </location>
</feature>
<evidence type="ECO:0000256" key="5">
    <source>
        <dbReference type="ARBA" id="ARBA00022833"/>
    </source>
</evidence>
<dbReference type="Gene3D" id="2.60.120.380">
    <property type="match status" value="1"/>
</dbReference>
<keyword evidence="3" id="KW-0645">Protease</keyword>
<name>A0ABU0X0B8_9PSEU</name>